<organism evidence="4 5">
    <name type="scientific">Microbispora corallina</name>
    <dbReference type="NCBI Taxonomy" id="83302"/>
    <lineage>
        <taxon>Bacteria</taxon>
        <taxon>Bacillati</taxon>
        <taxon>Actinomycetota</taxon>
        <taxon>Actinomycetes</taxon>
        <taxon>Streptosporangiales</taxon>
        <taxon>Streptosporangiaceae</taxon>
        <taxon>Microbispora</taxon>
    </lineage>
</organism>
<dbReference type="PANTHER" id="PTHR48081:SF8">
    <property type="entry name" value="ALPHA_BETA HYDROLASE FOLD-3 DOMAIN-CONTAINING PROTEIN-RELATED"/>
    <property type="match status" value="1"/>
</dbReference>
<reference evidence="4 5" key="1">
    <citation type="submission" date="2021-01" db="EMBL/GenBank/DDBJ databases">
        <title>Whole genome shotgun sequence of Microbispora corallina NBRC 16416.</title>
        <authorList>
            <person name="Komaki H."/>
            <person name="Tamura T."/>
        </authorList>
    </citation>
    <scope>NUCLEOTIDE SEQUENCE [LARGE SCALE GENOMIC DNA]</scope>
    <source>
        <strain evidence="4 5">NBRC 16416</strain>
    </source>
</reference>
<evidence type="ECO:0000313" key="5">
    <source>
        <dbReference type="Proteomes" id="UP000603904"/>
    </source>
</evidence>
<gene>
    <name evidence="4" type="ORF">Mco01_44290</name>
</gene>
<dbReference type="InterPro" id="IPR029058">
    <property type="entry name" value="AB_hydrolase_fold"/>
</dbReference>
<dbReference type="InterPro" id="IPR013094">
    <property type="entry name" value="AB_hydrolase_3"/>
</dbReference>
<proteinExistence type="predicted"/>
<dbReference type="RefSeq" id="WP_204058767.1">
    <property type="nucleotide sequence ID" value="NZ_BAAAGP010000020.1"/>
</dbReference>
<evidence type="ECO:0000259" key="3">
    <source>
        <dbReference type="Pfam" id="PF07859"/>
    </source>
</evidence>
<protein>
    <submittedName>
        <fullName evidence="4">Esterase/lipase</fullName>
    </submittedName>
</protein>
<sequence length="334" mass="34604">MALHPQAEAYLKLFPSDLGVDLAALTPAQIARLRTLDAMADRRGPRIELPEVRDETAAGVPVRVYRPEPGGRALPVLVYFHGGGWAFGSVERNDAFGRDLARRTGAVVVSADYRLAPEHPYPAAADDALAVVRDVHARPGFYGGDAGRVAVIGDSAGGNLAAVAAWRARDLGLPLVHQVLVCPVLDVAMDTPSYRAYGAGFGLDADEMAWFVERYAAGADPGDPGLAPLRLPDKSGLPPATVITAECDPLCDEGAAYAAALAEAGVPVEHRCFEGSLHGFVGLPGFFDQADEARELIAARLRAAFGTSEPSSSAASSAASPVGPAGSPAGSSEG</sequence>
<dbReference type="EMBL" id="BOOC01000022">
    <property type="protein sequence ID" value="GIH41429.1"/>
    <property type="molecule type" value="Genomic_DNA"/>
</dbReference>
<dbReference type="SUPFAM" id="SSF53474">
    <property type="entry name" value="alpha/beta-Hydrolases"/>
    <property type="match status" value="1"/>
</dbReference>
<dbReference type="Pfam" id="PF07859">
    <property type="entry name" value="Abhydrolase_3"/>
    <property type="match status" value="1"/>
</dbReference>
<dbReference type="InterPro" id="IPR050300">
    <property type="entry name" value="GDXG_lipolytic_enzyme"/>
</dbReference>
<evidence type="ECO:0000256" key="2">
    <source>
        <dbReference type="SAM" id="MobiDB-lite"/>
    </source>
</evidence>
<evidence type="ECO:0000256" key="1">
    <source>
        <dbReference type="ARBA" id="ARBA00022801"/>
    </source>
</evidence>
<feature type="domain" description="Alpha/beta hydrolase fold-3" evidence="3">
    <location>
        <begin position="77"/>
        <end position="281"/>
    </location>
</feature>
<dbReference type="Proteomes" id="UP000603904">
    <property type="component" value="Unassembled WGS sequence"/>
</dbReference>
<dbReference type="Gene3D" id="3.40.50.1820">
    <property type="entry name" value="alpha/beta hydrolase"/>
    <property type="match status" value="1"/>
</dbReference>
<feature type="region of interest" description="Disordered" evidence="2">
    <location>
        <begin position="308"/>
        <end position="334"/>
    </location>
</feature>
<dbReference type="PANTHER" id="PTHR48081">
    <property type="entry name" value="AB HYDROLASE SUPERFAMILY PROTEIN C4A8.06C"/>
    <property type="match status" value="1"/>
</dbReference>
<name>A0ABQ4G324_9ACTN</name>
<keyword evidence="5" id="KW-1185">Reference proteome</keyword>
<accession>A0ABQ4G324</accession>
<evidence type="ECO:0000313" key="4">
    <source>
        <dbReference type="EMBL" id="GIH41429.1"/>
    </source>
</evidence>
<keyword evidence="1" id="KW-0378">Hydrolase</keyword>
<comment type="caution">
    <text evidence="4">The sequence shown here is derived from an EMBL/GenBank/DDBJ whole genome shotgun (WGS) entry which is preliminary data.</text>
</comment>